<evidence type="ECO:0000313" key="1">
    <source>
        <dbReference type="EMBL" id="GAC13183.1"/>
    </source>
</evidence>
<dbReference type="eggNOG" id="COG1075">
    <property type="taxonomic scope" value="Bacteria"/>
</dbReference>
<dbReference type="RefSeq" id="WP_008843003.1">
    <property type="nucleotide sequence ID" value="NZ_BAEN01000015.1"/>
</dbReference>
<sequence length="267" mass="29410">MANEITQIPSLRPKKRHMLTESRALLELGATSFLLPLLLQAPRGDKHPVMVIPGFLASDISTKPLRTFLKMKRYSAVGWGLGRNLGTHIVGGKHIVSDELLNKVIELHVKHNSKVSLIGWSLGGILAREIARAIPDCIRQVISLGSPFNGPQGSAPLAAKMFEMINGDLSKREPDAVSRLIPPPTVPNSAIFSRSDGVAHWQACINNIEENHALSENIEVKGSHMGLGHNAQVLWIIANRLAQKQGQWQPFRDNTLHKILYPNPDRA</sequence>
<dbReference type="SUPFAM" id="SSF53474">
    <property type="entry name" value="alpha/beta-Hydrolases"/>
    <property type="match status" value="1"/>
</dbReference>
<dbReference type="Gene3D" id="3.40.50.1820">
    <property type="entry name" value="alpha/beta hydrolase"/>
    <property type="match status" value="1"/>
</dbReference>
<proteinExistence type="predicted"/>
<organism evidence="1 2">
    <name type="scientific">Aliiglaciecola lipolytica E3</name>
    <dbReference type="NCBI Taxonomy" id="1127673"/>
    <lineage>
        <taxon>Bacteria</taxon>
        <taxon>Pseudomonadati</taxon>
        <taxon>Pseudomonadota</taxon>
        <taxon>Gammaproteobacteria</taxon>
        <taxon>Alteromonadales</taxon>
        <taxon>Alteromonadaceae</taxon>
        <taxon>Aliiglaciecola</taxon>
    </lineage>
</organism>
<accession>K6Y940</accession>
<reference evidence="1 2" key="1">
    <citation type="journal article" date="2017" name="Antonie Van Leeuwenhoek">
        <title>Rhizobium rhizosphaerae sp. nov., a novel species isolated from rice rhizosphere.</title>
        <authorList>
            <person name="Zhao J.J."/>
            <person name="Zhang J."/>
            <person name="Zhang R.J."/>
            <person name="Zhang C.W."/>
            <person name="Yin H.Q."/>
            <person name="Zhang X.X."/>
        </authorList>
    </citation>
    <scope>NUCLEOTIDE SEQUENCE [LARGE SCALE GENOMIC DNA]</scope>
    <source>
        <strain evidence="1 2">E3</strain>
    </source>
</reference>
<comment type="caution">
    <text evidence="1">The sequence shown here is derived from an EMBL/GenBank/DDBJ whole genome shotgun (WGS) entry which is preliminary data.</text>
</comment>
<dbReference type="Proteomes" id="UP000006334">
    <property type="component" value="Unassembled WGS sequence"/>
</dbReference>
<name>K6Y940_9ALTE</name>
<dbReference type="STRING" id="1127673.GLIP_0537"/>
<dbReference type="OrthoDB" id="345573at2"/>
<keyword evidence="2" id="KW-1185">Reference proteome</keyword>
<dbReference type="InterPro" id="IPR029058">
    <property type="entry name" value="AB_hydrolase_fold"/>
</dbReference>
<evidence type="ECO:0000313" key="2">
    <source>
        <dbReference type="Proteomes" id="UP000006334"/>
    </source>
</evidence>
<protein>
    <recommendedName>
        <fullName evidence="3">AB hydrolase-1 domain-containing protein</fullName>
    </recommendedName>
</protein>
<gene>
    <name evidence="1" type="ORF">GLIP_0537</name>
</gene>
<dbReference type="EMBL" id="BAEN01000015">
    <property type="protein sequence ID" value="GAC13183.1"/>
    <property type="molecule type" value="Genomic_DNA"/>
</dbReference>
<dbReference type="AlphaFoldDB" id="K6Y940"/>
<evidence type="ECO:0008006" key="3">
    <source>
        <dbReference type="Google" id="ProtNLM"/>
    </source>
</evidence>